<proteinExistence type="predicted"/>
<dbReference type="AlphaFoldDB" id="A0A1I1LH01"/>
<name>A0A1I1LH01_9FLAO</name>
<dbReference type="InterPro" id="IPR029060">
    <property type="entry name" value="PIN-like_dom_sf"/>
</dbReference>
<dbReference type="SUPFAM" id="SSF88723">
    <property type="entry name" value="PIN domain-like"/>
    <property type="match status" value="1"/>
</dbReference>
<organism evidence="1 2">
    <name type="scientific">Flavobacterium phragmitis</name>
    <dbReference type="NCBI Taxonomy" id="739143"/>
    <lineage>
        <taxon>Bacteria</taxon>
        <taxon>Pseudomonadati</taxon>
        <taxon>Bacteroidota</taxon>
        <taxon>Flavobacteriia</taxon>
        <taxon>Flavobacteriales</taxon>
        <taxon>Flavobacteriaceae</taxon>
        <taxon>Flavobacterium</taxon>
    </lineage>
</organism>
<evidence type="ECO:0000313" key="2">
    <source>
        <dbReference type="Proteomes" id="UP000199672"/>
    </source>
</evidence>
<dbReference type="RefSeq" id="WP_091490731.1">
    <property type="nucleotide sequence ID" value="NZ_FOMH01000002.1"/>
</dbReference>
<evidence type="ECO:0008006" key="3">
    <source>
        <dbReference type="Google" id="ProtNLM"/>
    </source>
</evidence>
<accession>A0A1I1LH01</accession>
<dbReference type="EMBL" id="FOMH01000002">
    <property type="protein sequence ID" value="SFC72384.1"/>
    <property type="molecule type" value="Genomic_DNA"/>
</dbReference>
<protein>
    <recommendedName>
        <fullName evidence="3">PIN domain-containing protein</fullName>
    </recommendedName>
</protein>
<dbReference type="OrthoDB" id="964341at2"/>
<keyword evidence="2" id="KW-1185">Reference proteome</keyword>
<dbReference type="Proteomes" id="UP000199672">
    <property type="component" value="Unassembled WGS sequence"/>
</dbReference>
<dbReference type="STRING" id="739143.SAMN05216297_10219"/>
<gene>
    <name evidence="1" type="ORF">SAMN05216297_10219</name>
</gene>
<reference evidence="2" key="1">
    <citation type="submission" date="2016-10" db="EMBL/GenBank/DDBJ databases">
        <authorList>
            <person name="Varghese N."/>
            <person name="Submissions S."/>
        </authorList>
    </citation>
    <scope>NUCLEOTIDE SEQUENCE [LARGE SCALE GENOMIC DNA]</scope>
    <source>
        <strain evidence="2">CGMCC 1.10370</strain>
    </source>
</reference>
<sequence length="151" mass="17368">MILIDTNSLVVLLIGLIDENLIETHKRTSIYTKKDFQDLLLVIENIEDLIVLPNIWTEVDNLLNSFSGNYKWQYILKIKELISITSEKYFSTNLAVSSDYFISLGITDSLVLELAKECKFIITSDSHLSDIAASQGIKVYDMIRKRNEEFQ</sequence>
<evidence type="ECO:0000313" key="1">
    <source>
        <dbReference type="EMBL" id="SFC72384.1"/>
    </source>
</evidence>